<reference evidence="2 3" key="1">
    <citation type="submission" date="2019-04" db="EMBL/GenBank/DDBJ databases">
        <title>Taxonomy of novel Haliea sp. from mangrove soil of West Coast of India.</title>
        <authorList>
            <person name="Verma A."/>
            <person name="Kumar P."/>
            <person name="Krishnamurthi S."/>
        </authorList>
    </citation>
    <scope>NUCLEOTIDE SEQUENCE [LARGE SCALE GENOMIC DNA]</scope>
    <source>
        <strain evidence="2 3">SAOS-164</strain>
    </source>
</reference>
<dbReference type="Proteomes" id="UP000298050">
    <property type="component" value="Unassembled WGS sequence"/>
</dbReference>
<dbReference type="AlphaFoldDB" id="A0A4Z0M3U8"/>
<evidence type="ECO:0008006" key="4">
    <source>
        <dbReference type="Google" id="ProtNLM"/>
    </source>
</evidence>
<evidence type="ECO:0000313" key="3">
    <source>
        <dbReference type="Proteomes" id="UP000298050"/>
    </source>
</evidence>
<evidence type="ECO:0000256" key="1">
    <source>
        <dbReference type="SAM" id="SignalP"/>
    </source>
</evidence>
<dbReference type="EMBL" id="SRLE01000006">
    <property type="protein sequence ID" value="TGD74181.1"/>
    <property type="molecule type" value="Genomic_DNA"/>
</dbReference>
<feature type="signal peptide" evidence="1">
    <location>
        <begin position="1"/>
        <end position="21"/>
    </location>
</feature>
<name>A0A4Z0M3U8_9GAMM</name>
<evidence type="ECO:0000313" key="2">
    <source>
        <dbReference type="EMBL" id="TGD74181.1"/>
    </source>
</evidence>
<keyword evidence="1" id="KW-0732">Signal</keyword>
<feature type="chain" id="PRO_5021196573" description="Cytochrome c" evidence="1">
    <location>
        <begin position="22"/>
        <end position="82"/>
    </location>
</feature>
<comment type="caution">
    <text evidence="2">The sequence shown here is derived from an EMBL/GenBank/DDBJ whole genome shotgun (WGS) entry which is preliminary data.</text>
</comment>
<organism evidence="2 3">
    <name type="scientific">Mangrovimicrobium sediminis</name>
    <dbReference type="NCBI Taxonomy" id="2562682"/>
    <lineage>
        <taxon>Bacteria</taxon>
        <taxon>Pseudomonadati</taxon>
        <taxon>Pseudomonadota</taxon>
        <taxon>Gammaproteobacteria</taxon>
        <taxon>Cellvibrionales</taxon>
        <taxon>Halieaceae</taxon>
        <taxon>Mangrovimicrobium</taxon>
    </lineage>
</organism>
<sequence>MPRLLPALLLALAAISLPALAQDADEVICMDCHEPAEDWEGLSADEILADAKDLSNKRHADNADFTDEQLKAMIAEIMPAGE</sequence>
<accession>A0A4Z0M3U8</accession>
<gene>
    <name evidence="2" type="ORF">E4634_08620</name>
</gene>
<protein>
    <recommendedName>
        <fullName evidence="4">Cytochrome c</fullName>
    </recommendedName>
</protein>
<dbReference type="OrthoDB" id="5739404at2"/>
<dbReference type="RefSeq" id="WP_135442859.1">
    <property type="nucleotide sequence ID" value="NZ_SRLE01000006.1"/>
</dbReference>
<proteinExistence type="predicted"/>
<keyword evidence="3" id="KW-1185">Reference proteome</keyword>